<name>A0A1G8XUK4_9BACT</name>
<dbReference type="Proteomes" id="UP000198510">
    <property type="component" value="Unassembled WGS sequence"/>
</dbReference>
<sequence length="122" mass="14234">MSVELTPGWGPLHYLTYVYICVARADLRLVDSETNVILEKLRSFPTMKPHLTNELFEAVLYQQLSHTWDEVYAHVEHCCTQYLQEDSEKQAFLRDMEEIIEADGVVKSTEQEVFRVIRALLT</sequence>
<accession>A0A1G8XUK4</accession>
<evidence type="ECO:0000313" key="2">
    <source>
        <dbReference type="EMBL" id="SDJ93854.1"/>
    </source>
</evidence>
<evidence type="ECO:0000259" key="1">
    <source>
        <dbReference type="Pfam" id="PF05099"/>
    </source>
</evidence>
<dbReference type="EMBL" id="FNFO01000001">
    <property type="protein sequence ID" value="SDJ93854.1"/>
    <property type="molecule type" value="Genomic_DNA"/>
</dbReference>
<proteinExistence type="predicted"/>
<dbReference type="RefSeq" id="WP_089678532.1">
    <property type="nucleotide sequence ID" value="NZ_FNFO01000001.1"/>
</dbReference>
<protein>
    <submittedName>
        <fullName evidence="2">Tellurite resistance protein TerB</fullName>
    </submittedName>
</protein>
<reference evidence="2 3" key="1">
    <citation type="submission" date="2016-10" db="EMBL/GenBank/DDBJ databases">
        <authorList>
            <person name="de Groot N.N."/>
        </authorList>
    </citation>
    <scope>NUCLEOTIDE SEQUENCE [LARGE SCALE GENOMIC DNA]</scope>
    <source>
        <strain evidence="2 3">DSM 25186</strain>
    </source>
</reference>
<dbReference type="InterPro" id="IPR007791">
    <property type="entry name" value="DjlA_N"/>
</dbReference>
<dbReference type="CDD" id="cd07177">
    <property type="entry name" value="terB_like"/>
    <property type="match status" value="1"/>
</dbReference>
<evidence type="ECO:0000313" key="3">
    <source>
        <dbReference type="Proteomes" id="UP000198510"/>
    </source>
</evidence>
<organism evidence="2 3">
    <name type="scientific">Catalinimonas alkaloidigena</name>
    <dbReference type="NCBI Taxonomy" id="1075417"/>
    <lineage>
        <taxon>Bacteria</taxon>
        <taxon>Pseudomonadati</taxon>
        <taxon>Bacteroidota</taxon>
        <taxon>Cytophagia</taxon>
        <taxon>Cytophagales</taxon>
        <taxon>Catalimonadaceae</taxon>
        <taxon>Catalinimonas</taxon>
    </lineage>
</organism>
<dbReference type="InterPro" id="IPR029024">
    <property type="entry name" value="TerB-like"/>
</dbReference>
<feature type="domain" description="Co-chaperone DjlA N-terminal" evidence="1">
    <location>
        <begin position="19"/>
        <end position="121"/>
    </location>
</feature>
<dbReference type="OrthoDB" id="9892350at2"/>
<dbReference type="AlphaFoldDB" id="A0A1G8XUK4"/>
<dbReference type="Pfam" id="PF05099">
    <property type="entry name" value="TerB"/>
    <property type="match status" value="1"/>
</dbReference>
<dbReference type="Gene3D" id="1.10.3680.10">
    <property type="entry name" value="TerB-like"/>
    <property type="match status" value="1"/>
</dbReference>
<keyword evidence="3" id="KW-1185">Reference proteome</keyword>
<gene>
    <name evidence="2" type="ORF">SAMN05421823_101471</name>
</gene>
<dbReference type="SUPFAM" id="SSF158682">
    <property type="entry name" value="TerB-like"/>
    <property type="match status" value="1"/>
</dbReference>